<proteinExistence type="predicted"/>
<sequence length="28" mass="3176">MRNGWDVYLRDNVPRIDALSVSEVTDGP</sequence>
<name>A0A0F8YMQ4_9ZZZZ</name>
<dbReference type="EMBL" id="LAZR01056048">
    <property type="protein sequence ID" value="KKK75025.1"/>
    <property type="molecule type" value="Genomic_DNA"/>
</dbReference>
<organism evidence="1">
    <name type="scientific">marine sediment metagenome</name>
    <dbReference type="NCBI Taxonomy" id="412755"/>
    <lineage>
        <taxon>unclassified sequences</taxon>
        <taxon>metagenomes</taxon>
        <taxon>ecological metagenomes</taxon>
    </lineage>
</organism>
<comment type="caution">
    <text evidence="1">The sequence shown here is derived from an EMBL/GenBank/DDBJ whole genome shotgun (WGS) entry which is preliminary data.</text>
</comment>
<reference evidence="1" key="1">
    <citation type="journal article" date="2015" name="Nature">
        <title>Complex archaea that bridge the gap between prokaryotes and eukaryotes.</title>
        <authorList>
            <person name="Spang A."/>
            <person name="Saw J.H."/>
            <person name="Jorgensen S.L."/>
            <person name="Zaremba-Niedzwiedzka K."/>
            <person name="Martijn J."/>
            <person name="Lind A.E."/>
            <person name="van Eijk R."/>
            <person name="Schleper C."/>
            <person name="Guy L."/>
            <person name="Ettema T.J."/>
        </authorList>
    </citation>
    <scope>NUCLEOTIDE SEQUENCE</scope>
</reference>
<dbReference type="AlphaFoldDB" id="A0A0F8YMQ4"/>
<accession>A0A0F8YMQ4</accession>
<protein>
    <submittedName>
        <fullName evidence="1">Uncharacterized protein</fullName>
    </submittedName>
</protein>
<gene>
    <name evidence="1" type="ORF">LCGC14_2877890</name>
</gene>
<feature type="non-terminal residue" evidence="1">
    <location>
        <position position="1"/>
    </location>
</feature>
<evidence type="ECO:0000313" key="1">
    <source>
        <dbReference type="EMBL" id="KKK75025.1"/>
    </source>
</evidence>